<feature type="domain" description="PBP" evidence="1">
    <location>
        <begin position="100"/>
        <end position="290"/>
    </location>
</feature>
<dbReference type="GO" id="GO:0003677">
    <property type="term" value="F:DNA binding"/>
    <property type="evidence" value="ECO:0007669"/>
    <property type="project" value="InterPro"/>
</dbReference>
<dbReference type="EMBL" id="CGIH01000049">
    <property type="protein sequence ID" value="CFY06023.1"/>
    <property type="molecule type" value="Genomic_DNA"/>
</dbReference>
<evidence type="ECO:0000259" key="2">
    <source>
        <dbReference type="Pfam" id="PF12728"/>
    </source>
</evidence>
<dbReference type="SUPFAM" id="SSF46955">
    <property type="entry name" value="Putative DNA-binding domain"/>
    <property type="match status" value="1"/>
</dbReference>
<dbReference type="STRING" id="690567.2523"/>
<dbReference type="InterPro" id="IPR010093">
    <property type="entry name" value="SinI_DNA-bd"/>
</dbReference>
<proteinExistence type="predicted"/>
<dbReference type="InterPro" id="IPR024370">
    <property type="entry name" value="PBP_domain"/>
</dbReference>
<dbReference type="SUPFAM" id="SSF53850">
    <property type="entry name" value="Periplasmic binding protein-like II"/>
    <property type="match status" value="1"/>
</dbReference>
<evidence type="ECO:0000313" key="3">
    <source>
        <dbReference type="EMBL" id="CFY06023.1"/>
    </source>
</evidence>
<dbReference type="Pfam" id="PF12728">
    <property type="entry name" value="HTH_17"/>
    <property type="match status" value="1"/>
</dbReference>
<dbReference type="PANTHER" id="PTHR38431">
    <property type="entry name" value="BLL2305 PROTEIN"/>
    <property type="match status" value="1"/>
</dbReference>
<dbReference type="Pfam" id="PF12727">
    <property type="entry name" value="PBP_like"/>
    <property type="match status" value="1"/>
</dbReference>
<dbReference type="NCBIfam" id="TIGR01764">
    <property type="entry name" value="excise"/>
    <property type="match status" value="1"/>
</dbReference>
<accession>A0A0E4GCT7</accession>
<gene>
    <name evidence="3" type="ORF">2523</name>
</gene>
<reference evidence="3 4" key="1">
    <citation type="submission" date="2015-03" db="EMBL/GenBank/DDBJ databases">
        <authorList>
            <person name="Murphy D."/>
        </authorList>
    </citation>
    <scope>NUCLEOTIDE SEQUENCE [LARGE SCALE GENOMIC DNA]</scope>
    <source>
        <strain evidence="3 4">OL-4</strain>
    </source>
</reference>
<dbReference type="AlphaFoldDB" id="A0A0E4GCT7"/>
<dbReference type="PANTHER" id="PTHR38431:SF1">
    <property type="entry name" value="BLL2305 PROTEIN"/>
    <property type="match status" value="1"/>
</dbReference>
<name>A0A0E4GCT7_9FIRM</name>
<protein>
    <submittedName>
        <fullName evidence="3">PBP domain</fullName>
    </submittedName>
</protein>
<keyword evidence="4" id="KW-1185">Reference proteome</keyword>
<dbReference type="Proteomes" id="UP000045545">
    <property type="component" value="Unassembled WGS sequence"/>
</dbReference>
<dbReference type="InterPro" id="IPR009061">
    <property type="entry name" value="DNA-bd_dom_put_sf"/>
</dbReference>
<evidence type="ECO:0000313" key="4">
    <source>
        <dbReference type="Proteomes" id="UP000045545"/>
    </source>
</evidence>
<sequence>MMREDSSLTPEEVANILKISKLTVYEMVKRGELPAYRIGRKIRIEQKDIEAYIRQGKKSNMAETGATMPSDLQPPRQEYPFNAPGLVICGQDLILDILCRHLETHPQGCRAFRHNAGSFAGLLQLYHGNADMAGIHLWDSDKDIYNIPYVRRIVPGIPTVIIHLAMRQQGFYVSQGNPLDIKGWEDLARPELRFINREPGCGTRVLLDEHLYQMKLNRHEINGYEKESTSHQAMASAVARGDADFALGNEKAAMMVRGIEFIPLQKERYELVLRKEDLHKPEFQAVMEILASTAFRSELAGLGDYVLDETGKIVAET</sequence>
<evidence type="ECO:0000259" key="1">
    <source>
        <dbReference type="Pfam" id="PF12727"/>
    </source>
</evidence>
<dbReference type="InterPro" id="IPR041657">
    <property type="entry name" value="HTH_17"/>
</dbReference>
<dbReference type="Gene3D" id="3.40.190.10">
    <property type="entry name" value="Periplasmic binding protein-like II"/>
    <property type="match status" value="1"/>
</dbReference>
<feature type="domain" description="Helix-turn-helix" evidence="2">
    <location>
        <begin position="8"/>
        <end position="56"/>
    </location>
</feature>
<organism evidence="3 4">
    <name type="scientific">Syntrophomonas zehnderi OL-4</name>
    <dbReference type="NCBI Taxonomy" id="690567"/>
    <lineage>
        <taxon>Bacteria</taxon>
        <taxon>Bacillati</taxon>
        <taxon>Bacillota</taxon>
        <taxon>Clostridia</taxon>
        <taxon>Eubacteriales</taxon>
        <taxon>Syntrophomonadaceae</taxon>
        <taxon>Syntrophomonas</taxon>
    </lineage>
</organism>